<accession>A0A829MET0</accession>
<name>A0A829MET0_9MYCO</name>
<organism evidence="1 2">
    <name type="scientific">Mycobacteroides abscessus MAB_091912_2446</name>
    <dbReference type="NCBI Taxonomy" id="1335414"/>
    <lineage>
        <taxon>Bacteria</taxon>
        <taxon>Bacillati</taxon>
        <taxon>Actinomycetota</taxon>
        <taxon>Actinomycetes</taxon>
        <taxon>Mycobacteriales</taxon>
        <taxon>Mycobacteriaceae</taxon>
        <taxon>Mycobacteroides</taxon>
        <taxon>Mycobacteroides abscessus</taxon>
    </lineage>
</organism>
<comment type="caution">
    <text evidence="1">The sequence shown here is derived from an EMBL/GenBank/DDBJ whole genome shotgun (WGS) entry which is preliminary data.</text>
</comment>
<proteinExistence type="predicted"/>
<gene>
    <name evidence="1" type="ORF">L833_0249</name>
</gene>
<dbReference type="EMBL" id="AYTF01000001">
    <property type="protein sequence ID" value="ESV62878.1"/>
    <property type="molecule type" value="Genomic_DNA"/>
</dbReference>
<reference evidence="1 2" key="1">
    <citation type="journal article" date="2014" name="Emerg. Infect. Dis.">
        <title>High-level Relatedness among Mycobacterium abscessus subsp. massiliense Strains from Widely Separated Outbreaks.</title>
        <authorList>
            <person name="Tettelin H."/>
            <person name="Davidson R.M."/>
            <person name="Agrawal S."/>
            <person name="Aitken M.L."/>
            <person name="Shallom S."/>
            <person name="Hasan N.A."/>
            <person name="Strong M."/>
            <person name="Nogueira de Moura V.C."/>
            <person name="De Groote M.A."/>
            <person name="Duarte R.S."/>
            <person name="Hine E."/>
            <person name="Parankush S."/>
            <person name="Su Q."/>
            <person name="Daugherty S.C."/>
            <person name="Fraser C.M."/>
            <person name="Brown-Elliott B.A."/>
            <person name="Wallace R.J.Jr."/>
            <person name="Holland S.M."/>
            <person name="Sampaio E.P."/>
            <person name="Olivier K.N."/>
            <person name="Jackson M."/>
            <person name="Zelazny A.M."/>
        </authorList>
    </citation>
    <scope>NUCLEOTIDE SEQUENCE [LARGE SCALE GENOMIC DNA]</scope>
    <source>
        <strain evidence="1 2">MAB_091912_2446</strain>
    </source>
</reference>
<dbReference type="Proteomes" id="UP000018502">
    <property type="component" value="Unassembled WGS sequence"/>
</dbReference>
<evidence type="ECO:0000313" key="1">
    <source>
        <dbReference type="EMBL" id="ESV62878.1"/>
    </source>
</evidence>
<sequence>MSNNLARVERVAASDARFAWAKNVEFAIFGLENDFADDVDIAAGRWCTTARGSGRRKSMWASRATRPSIRSVY</sequence>
<evidence type="ECO:0000313" key="2">
    <source>
        <dbReference type="Proteomes" id="UP000018502"/>
    </source>
</evidence>
<protein>
    <submittedName>
        <fullName evidence="1">Uncharacterized protein</fullName>
    </submittedName>
</protein>
<dbReference type="AlphaFoldDB" id="A0A829MET0"/>